<evidence type="ECO:0000259" key="5">
    <source>
        <dbReference type="PROSITE" id="PS50968"/>
    </source>
</evidence>
<gene>
    <name evidence="7" type="ORF">Bathy06g02040</name>
</gene>
<protein>
    <recommendedName>
        <fullName evidence="4">Dihydrolipoamide acetyltransferase component of pyruvate dehydrogenase complex</fullName>
        <ecNumber evidence="4">2.3.1.-</ecNumber>
    </recommendedName>
</protein>
<dbReference type="KEGG" id="bpg:Bathy06g02040"/>
<dbReference type="InterPro" id="IPR001078">
    <property type="entry name" value="2-oxoacid_DH_actylTfrase"/>
</dbReference>
<evidence type="ECO:0000256" key="4">
    <source>
        <dbReference type="RuleBase" id="RU003423"/>
    </source>
</evidence>
<dbReference type="InterPro" id="IPR004167">
    <property type="entry name" value="PSBD"/>
</dbReference>
<dbReference type="eggNOG" id="KOG0557">
    <property type="taxonomic scope" value="Eukaryota"/>
</dbReference>
<dbReference type="Gene3D" id="3.30.559.10">
    <property type="entry name" value="Chloramphenicol acetyltransferase-like domain"/>
    <property type="match status" value="1"/>
</dbReference>
<dbReference type="OrthoDB" id="537444at2759"/>
<comment type="cofactor">
    <cofactor evidence="4">
        <name>(R)-lipoate</name>
        <dbReference type="ChEBI" id="CHEBI:83088"/>
    </cofactor>
</comment>
<dbReference type="PROSITE" id="PS00189">
    <property type="entry name" value="LIPOYL"/>
    <property type="match status" value="1"/>
</dbReference>
<dbReference type="PANTHER" id="PTHR23151">
    <property type="entry name" value="DIHYDROLIPOAMIDE ACETYL/SUCCINYL-TRANSFERASE-RELATED"/>
    <property type="match status" value="1"/>
</dbReference>
<sequence length="482" mass="49107">MASLLTAKNVGSAFLKGSTQKLTQKRTNQKQSRKTNTSSVVVRAEVKEIFMPALSSTMTEGKIVSWVKEEGDAISKGEAVVVVESDKADMDVESFYDGFLAHICVEDGEMATVGAPIAYVAETEAEIPEAQAKAAAASGGAAPAPAAAPAEAAPAPAPAPAAAAPAAAAPAPAAAAPAPAPVVNTGRIVATPYAKKLAKKSKIKLETIKGTGLNGRITGEDVEKAAGIAPAAKPAAAAAAAPAAAAPSAKPAPAPLPAPAGTATPLPPMQKAVAKNMLPSLSVPVSRVAMPICTDKLDQLYQKLKPKGVTMTALLSKAMGNALAKHPIMFASYHDESQSIVYNDEVNIACAVALDGGLITPVLRNVANTDVYEVGRQWKELVGKAKSGKLGPADYAGGNFTISNMGMFGVSAFDAILPPGQGAIIAIGAGIKTVVPIDGMIGVKTMMTVNVTADHRHINGDVAAGFLKTLKEVIENPDDLTF</sequence>
<dbReference type="PANTHER" id="PTHR23151:SF75">
    <property type="entry name" value="DIHYDROLIPOYLLYSINE-RESIDUE ACETYLTRANSFERASE COMPONENT 5 OF PYRUVATE DEHYDROGENASE COMPLEX, CHLOROPLASTIC"/>
    <property type="match status" value="1"/>
</dbReference>
<dbReference type="CDD" id="cd06849">
    <property type="entry name" value="lipoyl_domain"/>
    <property type="match status" value="1"/>
</dbReference>
<dbReference type="InterPro" id="IPR045257">
    <property type="entry name" value="E2/Pdx1"/>
</dbReference>
<dbReference type="GeneID" id="19015184"/>
<proteinExistence type="inferred from homology"/>
<dbReference type="Pfam" id="PF00364">
    <property type="entry name" value="Biotin_lipoyl"/>
    <property type="match status" value="1"/>
</dbReference>
<comment type="similarity">
    <text evidence="1 4">Belongs to the 2-oxoacid dehydrogenase family.</text>
</comment>
<name>K8EY90_9CHLO</name>
<dbReference type="RefSeq" id="XP_007512835.1">
    <property type="nucleotide sequence ID" value="XM_007512773.1"/>
</dbReference>
<keyword evidence="4" id="KW-0012">Acyltransferase</keyword>
<dbReference type="InterPro" id="IPR023213">
    <property type="entry name" value="CAT-like_dom_sf"/>
</dbReference>
<dbReference type="GO" id="GO:0006086">
    <property type="term" value="P:pyruvate decarboxylation to acetyl-CoA"/>
    <property type="evidence" value="ECO:0007669"/>
    <property type="project" value="InterPro"/>
</dbReference>
<keyword evidence="3" id="KW-0809">Transit peptide</keyword>
<dbReference type="GO" id="GO:0045254">
    <property type="term" value="C:pyruvate dehydrogenase complex"/>
    <property type="evidence" value="ECO:0007669"/>
    <property type="project" value="InterPro"/>
</dbReference>
<dbReference type="Pfam" id="PF02817">
    <property type="entry name" value="E3_binding"/>
    <property type="match status" value="1"/>
</dbReference>
<dbReference type="Gene3D" id="2.40.50.100">
    <property type="match status" value="1"/>
</dbReference>
<dbReference type="GO" id="GO:0004742">
    <property type="term" value="F:dihydrolipoyllysine-residue acetyltransferase activity"/>
    <property type="evidence" value="ECO:0007669"/>
    <property type="project" value="TreeGrafter"/>
</dbReference>
<keyword evidence="4" id="KW-0808">Transferase</keyword>
<feature type="domain" description="Lipoyl-binding" evidence="5">
    <location>
        <begin position="46"/>
        <end position="121"/>
    </location>
</feature>
<dbReference type="PROSITE" id="PS51826">
    <property type="entry name" value="PSBD"/>
    <property type="match status" value="1"/>
</dbReference>
<dbReference type="EMBL" id="FO082273">
    <property type="protein sequence ID" value="CCO17435.1"/>
    <property type="molecule type" value="Genomic_DNA"/>
</dbReference>
<evidence type="ECO:0000256" key="1">
    <source>
        <dbReference type="ARBA" id="ARBA00007317"/>
    </source>
</evidence>
<dbReference type="SUPFAM" id="SSF47005">
    <property type="entry name" value="Peripheral subunit-binding domain of 2-oxo acid dehydrogenase complex"/>
    <property type="match status" value="1"/>
</dbReference>
<evidence type="ECO:0000256" key="2">
    <source>
        <dbReference type="ARBA" id="ARBA00022823"/>
    </source>
</evidence>
<dbReference type="InterPro" id="IPR000089">
    <property type="entry name" value="Biotin_lipoyl"/>
</dbReference>
<dbReference type="STRING" id="41875.K8EY90"/>
<dbReference type="AlphaFoldDB" id="K8EY90"/>
<evidence type="ECO:0000256" key="3">
    <source>
        <dbReference type="ARBA" id="ARBA00022946"/>
    </source>
</evidence>
<dbReference type="SUPFAM" id="SSF51230">
    <property type="entry name" value="Single hybrid motif"/>
    <property type="match status" value="1"/>
</dbReference>
<dbReference type="InterPro" id="IPR011053">
    <property type="entry name" value="Single_hybrid_motif"/>
</dbReference>
<keyword evidence="2 4" id="KW-0450">Lipoyl</keyword>
<evidence type="ECO:0000259" key="6">
    <source>
        <dbReference type="PROSITE" id="PS51826"/>
    </source>
</evidence>
<organism evidence="7 8">
    <name type="scientific">Bathycoccus prasinos</name>
    <dbReference type="NCBI Taxonomy" id="41875"/>
    <lineage>
        <taxon>Eukaryota</taxon>
        <taxon>Viridiplantae</taxon>
        <taxon>Chlorophyta</taxon>
        <taxon>Mamiellophyceae</taxon>
        <taxon>Mamiellales</taxon>
        <taxon>Bathycoccaceae</taxon>
        <taxon>Bathycoccus</taxon>
    </lineage>
</organism>
<dbReference type="InterPro" id="IPR036625">
    <property type="entry name" value="E3-bd_dom_sf"/>
</dbReference>
<dbReference type="PROSITE" id="PS50968">
    <property type="entry name" value="BIOTINYL_LIPOYL"/>
    <property type="match status" value="1"/>
</dbReference>
<dbReference type="InterPro" id="IPR003016">
    <property type="entry name" value="2-oxoA_DH_lipoyl-BS"/>
</dbReference>
<accession>K8EY90</accession>
<keyword evidence="8" id="KW-1185">Reference proteome</keyword>
<dbReference type="Gene3D" id="4.10.320.10">
    <property type="entry name" value="E3-binding domain"/>
    <property type="match status" value="1"/>
</dbReference>
<evidence type="ECO:0000313" key="8">
    <source>
        <dbReference type="Proteomes" id="UP000198341"/>
    </source>
</evidence>
<dbReference type="SUPFAM" id="SSF52777">
    <property type="entry name" value="CoA-dependent acyltransferases"/>
    <property type="match status" value="1"/>
</dbReference>
<dbReference type="FunFam" id="2.40.50.100:FF:000010">
    <property type="entry name" value="Acetyltransferase component of pyruvate dehydrogenase complex"/>
    <property type="match status" value="1"/>
</dbReference>
<reference evidence="7 8" key="1">
    <citation type="submission" date="2011-10" db="EMBL/GenBank/DDBJ databases">
        <authorList>
            <person name="Genoscope - CEA"/>
        </authorList>
    </citation>
    <scope>NUCLEOTIDE SEQUENCE [LARGE SCALE GENOMIC DNA]</scope>
    <source>
        <strain evidence="7 8">RCC 1105</strain>
    </source>
</reference>
<feature type="domain" description="Peripheral subunit-binding (PSBD)" evidence="6">
    <location>
        <begin position="189"/>
        <end position="226"/>
    </location>
</feature>
<evidence type="ECO:0000313" key="7">
    <source>
        <dbReference type="EMBL" id="CCO17435.1"/>
    </source>
</evidence>
<dbReference type="EC" id="2.3.1.-" evidence="4"/>
<dbReference type="Pfam" id="PF00198">
    <property type="entry name" value="2-oxoacid_dh"/>
    <property type="match status" value="1"/>
</dbReference>
<dbReference type="Proteomes" id="UP000198341">
    <property type="component" value="Chromosome 6"/>
</dbReference>